<dbReference type="PANTHER" id="PTHR42953:SF1">
    <property type="entry name" value="METAL-BINDING PROTEIN HI_0362-RELATED"/>
    <property type="match status" value="1"/>
</dbReference>
<accession>A0A0R2FKU3</accession>
<evidence type="ECO:0000256" key="1">
    <source>
        <dbReference type="ARBA" id="ARBA00004196"/>
    </source>
</evidence>
<name>A0A0R2FKU3_9LACO</name>
<keyword evidence="2 5" id="KW-0813">Transport</keyword>
<keyword evidence="4" id="KW-0732">Signal</keyword>
<dbReference type="PANTHER" id="PTHR42953">
    <property type="entry name" value="HIGH-AFFINITY ZINC UPTAKE SYSTEM PROTEIN ZNUA-RELATED"/>
    <property type="match status" value="1"/>
</dbReference>
<dbReference type="Gene3D" id="3.40.50.1980">
    <property type="entry name" value="Nitrogenase molybdenum iron protein domain"/>
    <property type="match status" value="2"/>
</dbReference>
<protein>
    <submittedName>
        <fullName evidence="6">ABC-type metal ion transport system, periplasmic component surface adhesin</fullName>
    </submittedName>
</protein>
<evidence type="ECO:0000256" key="3">
    <source>
        <dbReference type="ARBA" id="ARBA00022723"/>
    </source>
</evidence>
<evidence type="ECO:0000313" key="6">
    <source>
        <dbReference type="EMBL" id="KRN24989.1"/>
    </source>
</evidence>
<evidence type="ECO:0000256" key="2">
    <source>
        <dbReference type="ARBA" id="ARBA00022448"/>
    </source>
</evidence>
<keyword evidence="3" id="KW-0479">Metal-binding</keyword>
<sequence>MRKEWVKLSGLLIAVIVIGLGMSGCGQQSKSATNKQLNVVTSTDFYGEAARAVLGNKGTVTSVINNPATDPHDYEPTPAVAKKVHQADVVVANGVGYDSWMTKLTADGDSSRVIRVGEDLMNKQNGDNPHLWYQPATMPKLVTALAAKYAKKQPQNKRYFEKNAKAYVKSLQPITREIAKIKQTVAHTGNRNVYVSEPVFDYALTAMGFKVANHEFEEAIENESDPSPKSIAAMQAGIKSHKVAVFVYNKQVSSKTVTNLVKLAKQHNVPVLPVTETLPKGKTYRTWLLSEYQALAKLLAADN</sequence>
<dbReference type="Proteomes" id="UP000051442">
    <property type="component" value="Unassembled WGS sequence"/>
</dbReference>
<evidence type="ECO:0000313" key="7">
    <source>
        <dbReference type="Proteomes" id="UP000051442"/>
    </source>
</evidence>
<comment type="caution">
    <text evidence="6">The sequence shown here is derived from an EMBL/GenBank/DDBJ whole genome shotgun (WGS) entry which is preliminary data.</text>
</comment>
<dbReference type="CDD" id="cd01020">
    <property type="entry name" value="TroA_b"/>
    <property type="match status" value="1"/>
</dbReference>
<dbReference type="Pfam" id="PF01297">
    <property type="entry name" value="ZnuA"/>
    <property type="match status" value="1"/>
</dbReference>
<dbReference type="PROSITE" id="PS51257">
    <property type="entry name" value="PROKAR_LIPOPROTEIN"/>
    <property type="match status" value="1"/>
</dbReference>
<dbReference type="GO" id="GO:0030001">
    <property type="term" value="P:metal ion transport"/>
    <property type="evidence" value="ECO:0007669"/>
    <property type="project" value="InterPro"/>
</dbReference>
<dbReference type="GO" id="GO:0030313">
    <property type="term" value="C:cell envelope"/>
    <property type="evidence" value="ECO:0007669"/>
    <property type="project" value="UniProtKB-SubCell"/>
</dbReference>
<dbReference type="AlphaFoldDB" id="A0A0R2FKU3"/>
<dbReference type="InterPro" id="IPR006127">
    <property type="entry name" value="ZnuA-like"/>
</dbReference>
<dbReference type="RefSeq" id="WP_054732270.1">
    <property type="nucleotide sequence ID" value="NZ_AYZM01000079.1"/>
</dbReference>
<dbReference type="EMBL" id="AYZM01000079">
    <property type="protein sequence ID" value="KRN24989.1"/>
    <property type="molecule type" value="Genomic_DNA"/>
</dbReference>
<gene>
    <name evidence="6" type="ORF">FD14_GL000460</name>
</gene>
<comment type="similarity">
    <text evidence="5">Belongs to the bacterial solute-binding protein 9 family.</text>
</comment>
<dbReference type="GO" id="GO:0007155">
    <property type="term" value="P:cell adhesion"/>
    <property type="evidence" value="ECO:0007669"/>
    <property type="project" value="InterPro"/>
</dbReference>
<dbReference type="STRING" id="1423804.FD14_GL000460"/>
<organism evidence="6 7">
    <name type="scientific">Secundilactobacillus similis DSM 23365 = JCM 2765</name>
    <dbReference type="NCBI Taxonomy" id="1423804"/>
    <lineage>
        <taxon>Bacteria</taxon>
        <taxon>Bacillati</taxon>
        <taxon>Bacillota</taxon>
        <taxon>Bacilli</taxon>
        <taxon>Lactobacillales</taxon>
        <taxon>Lactobacillaceae</taxon>
        <taxon>Secundilactobacillus</taxon>
    </lineage>
</organism>
<evidence type="ECO:0000256" key="5">
    <source>
        <dbReference type="RuleBase" id="RU003512"/>
    </source>
</evidence>
<reference evidence="6 7" key="1">
    <citation type="journal article" date="2015" name="Genome Announc.">
        <title>Expanding the biotechnology potential of lactobacilli through comparative genomics of 213 strains and associated genera.</title>
        <authorList>
            <person name="Sun Z."/>
            <person name="Harris H.M."/>
            <person name="McCann A."/>
            <person name="Guo C."/>
            <person name="Argimon S."/>
            <person name="Zhang W."/>
            <person name="Yang X."/>
            <person name="Jeffery I.B."/>
            <person name="Cooney J.C."/>
            <person name="Kagawa T.F."/>
            <person name="Liu W."/>
            <person name="Song Y."/>
            <person name="Salvetti E."/>
            <person name="Wrobel A."/>
            <person name="Rasinkangas P."/>
            <person name="Parkhill J."/>
            <person name="Rea M.C."/>
            <person name="O'Sullivan O."/>
            <person name="Ritari J."/>
            <person name="Douillard F.P."/>
            <person name="Paul Ross R."/>
            <person name="Yang R."/>
            <person name="Briner A.E."/>
            <person name="Felis G.E."/>
            <person name="de Vos W.M."/>
            <person name="Barrangou R."/>
            <person name="Klaenhammer T.R."/>
            <person name="Caufield P.W."/>
            <person name="Cui Y."/>
            <person name="Zhang H."/>
            <person name="O'Toole P.W."/>
        </authorList>
    </citation>
    <scope>NUCLEOTIDE SEQUENCE [LARGE SCALE GENOMIC DNA]</scope>
    <source>
        <strain evidence="6 7">DSM 23365</strain>
    </source>
</reference>
<dbReference type="InterPro" id="IPR006128">
    <property type="entry name" value="Lipoprotein_PsaA-like"/>
</dbReference>
<proteinExistence type="inferred from homology"/>
<dbReference type="PRINTS" id="PR00690">
    <property type="entry name" value="ADHESNFAMILY"/>
</dbReference>
<dbReference type="SUPFAM" id="SSF53807">
    <property type="entry name" value="Helical backbone' metal receptor"/>
    <property type="match status" value="1"/>
</dbReference>
<keyword evidence="7" id="KW-1185">Reference proteome</keyword>
<evidence type="ECO:0000256" key="4">
    <source>
        <dbReference type="ARBA" id="ARBA00022729"/>
    </source>
</evidence>
<dbReference type="InterPro" id="IPR050492">
    <property type="entry name" value="Bact_metal-bind_prot9"/>
</dbReference>
<comment type="subcellular location">
    <subcellularLocation>
        <location evidence="1">Cell envelope</location>
    </subcellularLocation>
</comment>
<dbReference type="GO" id="GO:0046872">
    <property type="term" value="F:metal ion binding"/>
    <property type="evidence" value="ECO:0007669"/>
    <property type="project" value="UniProtKB-KW"/>
</dbReference>
<dbReference type="PATRIC" id="fig|1423804.4.peg.497"/>